<gene>
    <name evidence="2" type="ORF">FFWV33_03725</name>
</gene>
<reference evidence="2 3" key="1">
    <citation type="submission" date="2017-04" db="EMBL/GenBank/DDBJ databases">
        <title>Compelte genome sequence of WV33.</title>
        <authorList>
            <person name="Lee P.C."/>
        </authorList>
    </citation>
    <scope>NUCLEOTIDE SEQUENCE [LARGE SCALE GENOMIC DNA]</scope>
    <source>
        <strain evidence="2 3">WV33</strain>
    </source>
</reference>
<name>A0A2S1LAF5_9FLAO</name>
<sequence length="45" mass="4961">MPKSSKINVYIITGFLTSGKTTLLNHLLQQFSAETNVVIGTNCNY</sequence>
<dbReference type="KEGG" id="ffa:FFWV33_03725"/>
<dbReference type="EMBL" id="CP020918">
    <property type="protein sequence ID" value="AWG20711.1"/>
    <property type="molecule type" value="Genomic_DNA"/>
</dbReference>
<feature type="domain" description="CobW/HypB/UreG nucleotide-binding" evidence="1">
    <location>
        <begin position="9"/>
        <end position="39"/>
    </location>
</feature>
<dbReference type="OrthoDB" id="9808822at2"/>
<dbReference type="Proteomes" id="UP000244527">
    <property type="component" value="Chromosome"/>
</dbReference>
<dbReference type="SUPFAM" id="SSF52540">
    <property type="entry name" value="P-loop containing nucleoside triphosphate hydrolases"/>
    <property type="match status" value="1"/>
</dbReference>
<dbReference type="Gene3D" id="3.40.50.300">
    <property type="entry name" value="P-loop containing nucleotide triphosphate hydrolases"/>
    <property type="match status" value="1"/>
</dbReference>
<organism evidence="2 3">
    <name type="scientific">Flavobacterium faecale</name>
    <dbReference type="NCBI Taxonomy" id="1355330"/>
    <lineage>
        <taxon>Bacteria</taxon>
        <taxon>Pseudomonadati</taxon>
        <taxon>Bacteroidota</taxon>
        <taxon>Flavobacteriia</taxon>
        <taxon>Flavobacteriales</taxon>
        <taxon>Flavobacteriaceae</taxon>
        <taxon>Flavobacterium</taxon>
    </lineage>
</organism>
<proteinExistence type="predicted"/>
<accession>A0A2S1LAF5</accession>
<evidence type="ECO:0000259" key="1">
    <source>
        <dbReference type="Pfam" id="PF02492"/>
    </source>
</evidence>
<dbReference type="InterPro" id="IPR003495">
    <property type="entry name" value="CobW/HypB/UreG_nucleotide-bd"/>
</dbReference>
<evidence type="ECO:0000313" key="2">
    <source>
        <dbReference type="EMBL" id="AWG20711.1"/>
    </source>
</evidence>
<dbReference type="InterPro" id="IPR027417">
    <property type="entry name" value="P-loop_NTPase"/>
</dbReference>
<dbReference type="Pfam" id="PF02492">
    <property type="entry name" value="cobW"/>
    <property type="match status" value="1"/>
</dbReference>
<evidence type="ECO:0000313" key="3">
    <source>
        <dbReference type="Proteomes" id="UP000244527"/>
    </source>
</evidence>
<dbReference type="AlphaFoldDB" id="A0A2S1LAF5"/>
<protein>
    <recommendedName>
        <fullName evidence="1">CobW/HypB/UreG nucleotide-binding domain-containing protein</fullName>
    </recommendedName>
</protein>
<dbReference type="RefSeq" id="WP_108739668.1">
    <property type="nucleotide sequence ID" value="NZ_CP020918.1"/>
</dbReference>
<keyword evidence="3" id="KW-1185">Reference proteome</keyword>